<protein>
    <submittedName>
        <fullName evidence="1">Uncharacterized protein</fullName>
    </submittedName>
</protein>
<gene>
    <name evidence="1" type="ORF">LCGC14_1578480</name>
</gene>
<comment type="caution">
    <text evidence="1">The sequence shown here is derived from an EMBL/GenBank/DDBJ whole genome shotgun (WGS) entry which is preliminary data.</text>
</comment>
<accession>A0A0F9IHM8</accession>
<reference evidence="1" key="1">
    <citation type="journal article" date="2015" name="Nature">
        <title>Complex archaea that bridge the gap between prokaryotes and eukaryotes.</title>
        <authorList>
            <person name="Spang A."/>
            <person name="Saw J.H."/>
            <person name="Jorgensen S.L."/>
            <person name="Zaremba-Niedzwiedzka K."/>
            <person name="Martijn J."/>
            <person name="Lind A.E."/>
            <person name="van Eijk R."/>
            <person name="Schleper C."/>
            <person name="Guy L."/>
            <person name="Ettema T.J."/>
        </authorList>
    </citation>
    <scope>NUCLEOTIDE SEQUENCE</scope>
</reference>
<sequence>MYKEALEAIESINQEIYDFFEEKYGETFPILELQTDGFALVITFMENYQLWSDDNDDREYNEATDEYEPIESYLRKKTQEMIDKIGSIKIKGD</sequence>
<name>A0A0F9IHM8_9ZZZZ</name>
<organism evidence="1">
    <name type="scientific">marine sediment metagenome</name>
    <dbReference type="NCBI Taxonomy" id="412755"/>
    <lineage>
        <taxon>unclassified sequences</taxon>
        <taxon>metagenomes</taxon>
        <taxon>ecological metagenomes</taxon>
    </lineage>
</organism>
<dbReference type="EMBL" id="LAZR01012392">
    <property type="protein sequence ID" value="KKM27071.1"/>
    <property type="molecule type" value="Genomic_DNA"/>
</dbReference>
<evidence type="ECO:0000313" key="1">
    <source>
        <dbReference type="EMBL" id="KKM27071.1"/>
    </source>
</evidence>
<dbReference type="AlphaFoldDB" id="A0A0F9IHM8"/>
<proteinExistence type="predicted"/>